<organism evidence="11 12">
    <name type="scientific">Tropilaelaps mercedesae</name>
    <dbReference type="NCBI Taxonomy" id="418985"/>
    <lineage>
        <taxon>Eukaryota</taxon>
        <taxon>Metazoa</taxon>
        <taxon>Ecdysozoa</taxon>
        <taxon>Arthropoda</taxon>
        <taxon>Chelicerata</taxon>
        <taxon>Arachnida</taxon>
        <taxon>Acari</taxon>
        <taxon>Parasitiformes</taxon>
        <taxon>Mesostigmata</taxon>
        <taxon>Gamasina</taxon>
        <taxon>Dermanyssoidea</taxon>
        <taxon>Laelapidae</taxon>
        <taxon>Tropilaelaps</taxon>
    </lineage>
</organism>
<accession>A0A1V9XQ90</accession>
<keyword evidence="8 10" id="KW-0472">Membrane</keyword>
<sequence length="107" mass="12739">MAIGDYPIEYNRKVHGPYDPARYYGKPDTPLSEVRISELGAWLNRRNKTPQAMVAACSRAYWRWQHKYLLPRYTTFAPIAQALVASSLFFYYINYSKLQVHRKYKYH</sequence>
<dbReference type="EMBL" id="MNPL01006134">
    <property type="protein sequence ID" value="OQR75593.1"/>
    <property type="molecule type" value="Genomic_DNA"/>
</dbReference>
<keyword evidence="3" id="KW-0813">Transport</keyword>
<dbReference type="GO" id="GO:0042776">
    <property type="term" value="P:proton motive force-driven mitochondrial ATP synthesis"/>
    <property type="evidence" value="ECO:0007669"/>
    <property type="project" value="TreeGrafter"/>
</dbReference>
<dbReference type="PANTHER" id="PTHR13080:SF20">
    <property type="entry name" value="ATP SYNTHASE SUBUNIT F, MITOCHONDRIAL-RELATED"/>
    <property type="match status" value="1"/>
</dbReference>
<keyword evidence="10" id="KW-1133">Transmembrane helix</keyword>
<evidence type="ECO:0000256" key="9">
    <source>
        <dbReference type="ARBA" id="ARBA00023310"/>
    </source>
</evidence>
<proteinExistence type="inferred from homology"/>
<dbReference type="PANTHER" id="PTHR13080">
    <property type="entry name" value="ATP SYNTHASE F CHAIN, MITOCHONDRIAL-RELATED"/>
    <property type="match status" value="1"/>
</dbReference>
<dbReference type="InterPro" id="IPR019344">
    <property type="entry name" value="F1F0-ATPsyn_F_prd"/>
</dbReference>
<evidence type="ECO:0000313" key="12">
    <source>
        <dbReference type="Proteomes" id="UP000192247"/>
    </source>
</evidence>
<keyword evidence="6" id="KW-0406">Ion transport</keyword>
<keyword evidence="9" id="KW-0066">ATP synthesis</keyword>
<evidence type="ECO:0000256" key="1">
    <source>
        <dbReference type="ARBA" id="ARBA00004325"/>
    </source>
</evidence>
<evidence type="ECO:0000256" key="2">
    <source>
        <dbReference type="ARBA" id="ARBA00005895"/>
    </source>
</evidence>
<keyword evidence="5" id="KW-0375">Hydrogen ion transport</keyword>
<dbReference type="InParanoid" id="A0A1V9XQ90"/>
<evidence type="ECO:0000256" key="8">
    <source>
        <dbReference type="ARBA" id="ARBA00023136"/>
    </source>
</evidence>
<keyword evidence="4" id="KW-0138">CF(0)</keyword>
<feature type="transmembrane region" description="Helical" evidence="10">
    <location>
        <begin position="73"/>
        <end position="93"/>
    </location>
</feature>
<dbReference type="OrthoDB" id="8921675at2759"/>
<dbReference type="FunCoup" id="A0A1V9XQ90">
    <property type="interactions" value="455"/>
</dbReference>
<evidence type="ECO:0000256" key="6">
    <source>
        <dbReference type="ARBA" id="ARBA00023065"/>
    </source>
</evidence>
<dbReference type="GO" id="GO:0031966">
    <property type="term" value="C:mitochondrial membrane"/>
    <property type="evidence" value="ECO:0007669"/>
    <property type="project" value="UniProtKB-SubCell"/>
</dbReference>
<evidence type="ECO:0000256" key="3">
    <source>
        <dbReference type="ARBA" id="ARBA00022448"/>
    </source>
</evidence>
<comment type="caution">
    <text evidence="11">The sequence shown here is derived from an EMBL/GenBank/DDBJ whole genome shotgun (WGS) entry which is preliminary data.</text>
</comment>
<keyword evidence="10" id="KW-0812">Transmembrane</keyword>
<dbReference type="GO" id="GO:0046933">
    <property type="term" value="F:proton-transporting ATP synthase activity, rotational mechanism"/>
    <property type="evidence" value="ECO:0007669"/>
    <property type="project" value="TreeGrafter"/>
</dbReference>
<evidence type="ECO:0000256" key="5">
    <source>
        <dbReference type="ARBA" id="ARBA00022781"/>
    </source>
</evidence>
<comment type="similarity">
    <text evidence="2">Belongs to the ATPase F chain family.</text>
</comment>
<dbReference type="AlphaFoldDB" id="A0A1V9XQ90"/>
<evidence type="ECO:0000256" key="10">
    <source>
        <dbReference type="SAM" id="Phobius"/>
    </source>
</evidence>
<name>A0A1V9XQ90_9ACAR</name>
<comment type="subcellular location">
    <subcellularLocation>
        <location evidence="1">Mitochondrion membrane</location>
    </subcellularLocation>
</comment>
<evidence type="ECO:0000313" key="11">
    <source>
        <dbReference type="EMBL" id="OQR75593.1"/>
    </source>
</evidence>
<reference evidence="11 12" key="1">
    <citation type="journal article" date="2017" name="Gigascience">
        <title>Draft genome of the honey bee ectoparasitic mite, Tropilaelaps mercedesae, is shaped by the parasitic life history.</title>
        <authorList>
            <person name="Dong X."/>
            <person name="Armstrong S.D."/>
            <person name="Xia D."/>
            <person name="Makepeace B.L."/>
            <person name="Darby A.C."/>
            <person name="Kadowaki T."/>
        </authorList>
    </citation>
    <scope>NUCLEOTIDE SEQUENCE [LARGE SCALE GENOMIC DNA]</scope>
    <source>
        <strain evidence="11">Wuxi-XJTLU</strain>
    </source>
</reference>
<gene>
    <name evidence="11" type="ORF">BIW11_08315</name>
</gene>
<evidence type="ECO:0000256" key="4">
    <source>
        <dbReference type="ARBA" id="ARBA00022547"/>
    </source>
</evidence>
<keyword evidence="12" id="KW-1185">Reference proteome</keyword>
<dbReference type="STRING" id="418985.A0A1V9XQ90"/>
<evidence type="ECO:0000256" key="7">
    <source>
        <dbReference type="ARBA" id="ARBA00023128"/>
    </source>
</evidence>
<dbReference type="Proteomes" id="UP000192247">
    <property type="component" value="Unassembled WGS sequence"/>
</dbReference>
<keyword evidence="7" id="KW-0496">Mitochondrion</keyword>
<dbReference type="Pfam" id="PF10206">
    <property type="entry name" value="WRW"/>
    <property type="match status" value="1"/>
</dbReference>
<protein>
    <submittedName>
        <fullName evidence="11">Mitochondrial ATP synthase F chain-like</fullName>
    </submittedName>
</protein>
<dbReference type="GO" id="GO:0045259">
    <property type="term" value="C:proton-transporting ATP synthase complex"/>
    <property type="evidence" value="ECO:0007669"/>
    <property type="project" value="UniProtKB-KW"/>
</dbReference>